<feature type="compositionally biased region" description="Low complexity" evidence="6">
    <location>
        <begin position="32"/>
        <end position="49"/>
    </location>
</feature>
<proteinExistence type="predicted"/>
<protein>
    <recommendedName>
        <fullName evidence="7">HAT C-terminal dimerisation domain-containing protein</fullName>
    </recommendedName>
</protein>
<evidence type="ECO:0000313" key="8">
    <source>
        <dbReference type="EMBL" id="OQE64429.1"/>
    </source>
</evidence>
<dbReference type="GO" id="GO:0008270">
    <property type="term" value="F:zinc ion binding"/>
    <property type="evidence" value="ECO:0007669"/>
    <property type="project" value="UniProtKB-KW"/>
</dbReference>
<comment type="subcellular location">
    <subcellularLocation>
        <location evidence="1">Nucleus</location>
    </subcellularLocation>
</comment>
<feature type="compositionally biased region" description="Polar residues" evidence="6">
    <location>
        <begin position="768"/>
        <end position="784"/>
    </location>
</feature>
<evidence type="ECO:0000259" key="7">
    <source>
        <dbReference type="Pfam" id="PF05699"/>
    </source>
</evidence>
<keyword evidence="5" id="KW-0539">Nucleus</keyword>
<dbReference type="GO" id="GO:0005634">
    <property type="term" value="C:nucleus"/>
    <property type="evidence" value="ECO:0007669"/>
    <property type="project" value="UniProtKB-SubCell"/>
</dbReference>
<dbReference type="AlphaFoldDB" id="A0A1V6WNG5"/>
<dbReference type="OMA" id="GEMKANP"/>
<evidence type="ECO:0000256" key="5">
    <source>
        <dbReference type="ARBA" id="ARBA00023242"/>
    </source>
</evidence>
<organism evidence="8 9">
    <name type="scientific">Penicillium nalgiovense</name>
    <dbReference type="NCBI Taxonomy" id="60175"/>
    <lineage>
        <taxon>Eukaryota</taxon>
        <taxon>Fungi</taxon>
        <taxon>Dikarya</taxon>
        <taxon>Ascomycota</taxon>
        <taxon>Pezizomycotina</taxon>
        <taxon>Eurotiomycetes</taxon>
        <taxon>Eurotiomycetidae</taxon>
        <taxon>Eurotiales</taxon>
        <taxon>Aspergillaceae</taxon>
        <taxon>Penicillium</taxon>
    </lineage>
</organism>
<accession>A0A1V6WNG5</accession>
<keyword evidence="9" id="KW-1185">Reference proteome</keyword>
<gene>
    <name evidence="8" type="ORF">PENNAL_c0228G05145</name>
</gene>
<evidence type="ECO:0000256" key="2">
    <source>
        <dbReference type="ARBA" id="ARBA00022723"/>
    </source>
</evidence>
<keyword evidence="3" id="KW-0863">Zinc-finger</keyword>
<evidence type="ECO:0000256" key="4">
    <source>
        <dbReference type="ARBA" id="ARBA00022833"/>
    </source>
</evidence>
<keyword evidence="2" id="KW-0479">Metal-binding</keyword>
<dbReference type="SUPFAM" id="SSF53098">
    <property type="entry name" value="Ribonuclease H-like"/>
    <property type="match status" value="1"/>
</dbReference>
<evidence type="ECO:0000313" key="9">
    <source>
        <dbReference type="Proteomes" id="UP000191691"/>
    </source>
</evidence>
<evidence type="ECO:0000256" key="3">
    <source>
        <dbReference type="ARBA" id="ARBA00022771"/>
    </source>
</evidence>
<dbReference type="InterPro" id="IPR012337">
    <property type="entry name" value="RNaseH-like_sf"/>
</dbReference>
<dbReference type="EMBL" id="MOOB01000228">
    <property type="protein sequence ID" value="OQE64429.1"/>
    <property type="molecule type" value="Genomic_DNA"/>
</dbReference>
<feature type="compositionally biased region" description="Polar residues" evidence="6">
    <location>
        <begin position="831"/>
        <end position="842"/>
    </location>
</feature>
<feature type="region of interest" description="Disordered" evidence="6">
    <location>
        <begin position="744"/>
        <end position="858"/>
    </location>
</feature>
<evidence type="ECO:0000256" key="1">
    <source>
        <dbReference type="ARBA" id="ARBA00004123"/>
    </source>
</evidence>
<dbReference type="Pfam" id="PF05699">
    <property type="entry name" value="Dimer_Tnp_hAT"/>
    <property type="match status" value="1"/>
</dbReference>
<name>A0A1V6WNG5_PENNA</name>
<evidence type="ECO:0000256" key="6">
    <source>
        <dbReference type="SAM" id="MobiDB-lite"/>
    </source>
</evidence>
<feature type="region of interest" description="Disordered" evidence="6">
    <location>
        <begin position="1"/>
        <end position="66"/>
    </location>
</feature>
<keyword evidence="4" id="KW-0862">Zinc</keyword>
<reference evidence="9" key="1">
    <citation type="journal article" date="2017" name="Nat. Microbiol.">
        <title>Global analysis of biosynthetic gene clusters reveals vast potential of secondary metabolite production in Penicillium species.</title>
        <authorList>
            <person name="Nielsen J.C."/>
            <person name="Grijseels S."/>
            <person name="Prigent S."/>
            <person name="Ji B."/>
            <person name="Dainat J."/>
            <person name="Nielsen K.F."/>
            <person name="Frisvad J.C."/>
            <person name="Workman M."/>
            <person name="Nielsen J."/>
        </authorList>
    </citation>
    <scope>NUCLEOTIDE SEQUENCE [LARGE SCALE GENOMIC DNA]</scope>
    <source>
        <strain evidence="9">IBT 13039</strain>
    </source>
</reference>
<dbReference type="InterPro" id="IPR008906">
    <property type="entry name" value="HATC_C_dom"/>
</dbReference>
<sequence>MSQFSDVGPSSRYESDADNLSFPRSDDAYLFTPESPSSQQTTVSVQDSSFLRPPPPPSIPQSLGRVGPDRTKNFILYSVMNNADFMDWWLQTMAAAERDEAPKGDPRRKFEWDGTRKHSTSWENLDQVAHINTGVPSVMCKRCGNILDHPNWKSNGTKTLILAMILRTSPKTREQQIVRTITALQLPFQVVEHPELQMLCRLARAAPSMPEFPSARTVQRRLQESVDDANQKILEKLPSTAKLSIALDCWTSPFQQAFMAITGYFIDQDWNYREILLGFEPLHGTHSGVNLSNVLLERLQHCKIEGRVLAITTDNASNNKTLMKKIQESLSAFESHDQFPIIRIPCLAHVIQLSLKKLLGEMKANPNNESHEREWSEAKSKALRANRRRKEISDTLDRVRDLAIYINGSPQRREVFLSLQTKPPKLVPIQDVRTRWNSAYLMLRRIKKLQPVIDKYCTEYNLRDYELDREEWRQIEYLLYITLPFYEFTTALCQTKDATVHGVFAIYNRLFDHLDTSISQLQRKEIGWKRSVLAGLQAAKEKLKDYYGKTTGDHGNLYAMGTILAPQYKLQFFTQQKGSDNDYKWRDKYHQYLKDYLEPYKQRFSDHQSPISQPQAARVSRLHRILTQPRSEKSTSIPSYQDELERFLQRQPINVEPLLFWKDNQHEFPVLASAARDILSIPATGAGVERLFNSARDICHYRRGSLKATTIQDLMMHMCTSRFDIEEGQLRLAREFLSTEEIDLIEEEKDIPQDDPIALISDDEEGDSGSTQKQVTLEKVSQLSLGKRRRSTVSSASDSEEENMDAQGRISDGEDGDDNDFPLPPIAHGEGNTQRRTSGSMSKRSRRDEELFEYYDPR</sequence>
<comment type="caution">
    <text evidence="8">The sequence shown here is derived from an EMBL/GenBank/DDBJ whole genome shotgun (WGS) entry which is preliminary data.</text>
</comment>
<dbReference type="GO" id="GO:0046983">
    <property type="term" value="F:protein dimerization activity"/>
    <property type="evidence" value="ECO:0007669"/>
    <property type="project" value="InterPro"/>
</dbReference>
<feature type="domain" description="HAT C-terminal dimerisation" evidence="7">
    <location>
        <begin position="645"/>
        <end position="716"/>
    </location>
</feature>
<dbReference type="Proteomes" id="UP000191691">
    <property type="component" value="Unassembled WGS sequence"/>
</dbReference>
<dbReference type="PANTHER" id="PTHR46481:SF10">
    <property type="entry name" value="ZINC FINGER BED DOMAIN-CONTAINING PROTEIN 39"/>
    <property type="match status" value="1"/>
</dbReference>
<dbReference type="InterPro" id="IPR052035">
    <property type="entry name" value="ZnF_BED_domain_contain"/>
</dbReference>
<dbReference type="PANTHER" id="PTHR46481">
    <property type="entry name" value="ZINC FINGER BED DOMAIN-CONTAINING PROTEIN 4"/>
    <property type="match status" value="1"/>
</dbReference>